<dbReference type="PANTHER" id="PTHR46224">
    <property type="entry name" value="ANKYRIN REPEAT FAMILY PROTEIN"/>
    <property type="match status" value="1"/>
</dbReference>
<organism evidence="3 4">
    <name type="scientific">Sesamum indicum</name>
    <name type="common">Oriental sesame</name>
    <name type="synonym">Sesamum orientale</name>
    <dbReference type="NCBI Taxonomy" id="4182"/>
    <lineage>
        <taxon>Eukaryota</taxon>
        <taxon>Viridiplantae</taxon>
        <taxon>Streptophyta</taxon>
        <taxon>Embryophyta</taxon>
        <taxon>Tracheophyta</taxon>
        <taxon>Spermatophyta</taxon>
        <taxon>Magnoliopsida</taxon>
        <taxon>eudicotyledons</taxon>
        <taxon>Gunneridae</taxon>
        <taxon>Pentapetalae</taxon>
        <taxon>asterids</taxon>
        <taxon>lamiids</taxon>
        <taxon>Lamiales</taxon>
        <taxon>Pedaliaceae</taxon>
        <taxon>Sesamum</taxon>
    </lineage>
</organism>
<dbReference type="SMART" id="SM00248">
    <property type="entry name" value="ANK"/>
    <property type="match status" value="1"/>
</dbReference>
<keyword evidence="2" id="KW-0812">Transmembrane</keyword>
<dbReference type="Gene3D" id="1.25.40.20">
    <property type="entry name" value="Ankyrin repeat-containing domain"/>
    <property type="match status" value="1"/>
</dbReference>
<gene>
    <name evidence="4" type="primary">LOC105168801</name>
</gene>
<dbReference type="GeneID" id="105168801"/>
<proteinExistence type="predicted"/>
<keyword evidence="3" id="KW-1185">Reference proteome</keyword>
<evidence type="ECO:0000256" key="1">
    <source>
        <dbReference type="PROSITE-ProRule" id="PRU00023"/>
    </source>
</evidence>
<evidence type="ECO:0000313" key="3">
    <source>
        <dbReference type="Proteomes" id="UP000504604"/>
    </source>
</evidence>
<feature type="repeat" description="ANK" evidence="1">
    <location>
        <begin position="51"/>
        <end position="73"/>
    </location>
</feature>
<evidence type="ECO:0000256" key="2">
    <source>
        <dbReference type="SAM" id="Phobius"/>
    </source>
</evidence>
<keyword evidence="1" id="KW-0040">ANK repeat</keyword>
<accession>A0A8M8V6I4</accession>
<dbReference type="InterPro" id="IPR002110">
    <property type="entry name" value="Ankyrin_rpt"/>
</dbReference>
<keyword evidence="2" id="KW-1133">Transmembrane helix</keyword>
<dbReference type="InterPro" id="IPR036770">
    <property type="entry name" value="Ankyrin_rpt-contain_sf"/>
</dbReference>
<evidence type="ECO:0000313" key="4">
    <source>
        <dbReference type="RefSeq" id="XP_020551706.1"/>
    </source>
</evidence>
<dbReference type="AlphaFoldDB" id="A0A8M8V6I4"/>
<dbReference type="Pfam" id="PF00023">
    <property type="entry name" value="Ank"/>
    <property type="match status" value="1"/>
</dbReference>
<feature type="transmembrane region" description="Helical" evidence="2">
    <location>
        <begin position="87"/>
        <end position="105"/>
    </location>
</feature>
<keyword evidence="2" id="KW-0472">Membrane</keyword>
<sequence length="114" mass="12926">MDEAGPSGCDKTSIFWEAALEGDLRLLKQCAEDLDTGEGLVETFERVRDGSGRTALHIAAAAGKTEICQYLIEGPIFDVDVLDEKRIFANYLFFYTCLLYFRGLYIDRQIHRHT</sequence>
<dbReference type="Proteomes" id="UP000504604">
    <property type="component" value="Linkage group LG8"/>
</dbReference>
<dbReference type="KEGG" id="sind:105168801"/>
<protein>
    <submittedName>
        <fullName evidence="4">Uncharacterized protein LOC105168801</fullName>
    </submittedName>
</protein>
<dbReference type="PANTHER" id="PTHR46224:SF6">
    <property type="entry name" value="ANKYRIN REPEAT FAMILY PROTEIN"/>
    <property type="match status" value="1"/>
</dbReference>
<dbReference type="RefSeq" id="XP_020551706.1">
    <property type="nucleotide sequence ID" value="XM_020696047.1"/>
</dbReference>
<dbReference type="PROSITE" id="PS50297">
    <property type="entry name" value="ANK_REP_REGION"/>
    <property type="match status" value="1"/>
</dbReference>
<reference evidence="4" key="1">
    <citation type="submission" date="2025-08" db="UniProtKB">
        <authorList>
            <consortium name="RefSeq"/>
        </authorList>
    </citation>
    <scope>IDENTIFICATION</scope>
</reference>
<dbReference type="InterPro" id="IPR051616">
    <property type="entry name" value="Cul2-RING_E3_ligase_SR"/>
</dbReference>
<dbReference type="OrthoDB" id="412869at2759"/>
<dbReference type="SUPFAM" id="SSF48403">
    <property type="entry name" value="Ankyrin repeat"/>
    <property type="match status" value="1"/>
</dbReference>
<name>A0A8M8V6I4_SESIN</name>
<dbReference type="PROSITE" id="PS50088">
    <property type="entry name" value="ANK_REPEAT"/>
    <property type="match status" value="1"/>
</dbReference>